<dbReference type="GO" id="GO:0000160">
    <property type="term" value="P:phosphorelay signal transduction system"/>
    <property type="evidence" value="ECO:0007669"/>
    <property type="project" value="InterPro"/>
</dbReference>
<dbReference type="SUPFAM" id="SSF52172">
    <property type="entry name" value="CheY-like"/>
    <property type="match status" value="1"/>
</dbReference>
<dbReference type="InterPro" id="IPR058245">
    <property type="entry name" value="NreC/VraR/RcsB-like_REC"/>
</dbReference>
<evidence type="ECO:0000313" key="7">
    <source>
        <dbReference type="Proteomes" id="UP000308054"/>
    </source>
</evidence>
<dbReference type="InterPro" id="IPR000792">
    <property type="entry name" value="Tscrpt_reg_LuxR_C"/>
</dbReference>
<dbReference type="Gene3D" id="3.40.50.2300">
    <property type="match status" value="1"/>
</dbReference>
<dbReference type="Pfam" id="PF00196">
    <property type="entry name" value="GerE"/>
    <property type="match status" value="1"/>
</dbReference>
<dbReference type="GO" id="GO:0006355">
    <property type="term" value="P:regulation of DNA-templated transcription"/>
    <property type="evidence" value="ECO:0007669"/>
    <property type="project" value="InterPro"/>
</dbReference>
<dbReference type="CDD" id="cd06170">
    <property type="entry name" value="LuxR_C_like"/>
    <property type="match status" value="1"/>
</dbReference>
<comment type="caution">
    <text evidence="6">The sequence shown here is derived from an EMBL/GenBank/DDBJ whole genome shotgun (WGS) entry which is preliminary data.</text>
</comment>
<reference evidence="6 7" key="1">
    <citation type="journal article" date="2017" name="Int. J. Syst. Evol. Microbiol.">
        <title>Marinicauda algicola sp. nov., isolated from a marine red alga Rhodosorus marinus.</title>
        <authorList>
            <person name="Jeong S.E."/>
            <person name="Jeon S.H."/>
            <person name="Chun B.H."/>
            <person name="Kim D.W."/>
            <person name="Jeon C.O."/>
        </authorList>
    </citation>
    <scope>NUCLEOTIDE SEQUENCE [LARGE SCALE GENOMIC DNA]</scope>
    <source>
        <strain evidence="6 7">JCM 31718</strain>
    </source>
</reference>
<keyword evidence="2" id="KW-0238">DNA-binding</keyword>
<evidence type="ECO:0000256" key="1">
    <source>
        <dbReference type="ARBA" id="ARBA00022553"/>
    </source>
</evidence>
<evidence type="ECO:0000313" key="6">
    <source>
        <dbReference type="EMBL" id="TGY90759.1"/>
    </source>
</evidence>
<feature type="domain" description="Response regulatory" evidence="5">
    <location>
        <begin position="1"/>
        <end position="112"/>
    </location>
</feature>
<dbReference type="InterPro" id="IPR011006">
    <property type="entry name" value="CheY-like_superfamily"/>
</dbReference>
<keyword evidence="1 3" id="KW-0597">Phosphoprotein</keyword>
<dbReference type="AlphaFoldDB" id="A0A4V3RYK5"/>
<dbReference type="SUPFAM" id="SSF46894">
    <property type="entry name" value="C-terminal effector domain of the bipartite response regulators"/>
    <property type="match status" value="1"/>
</dbReference>
<dbReference type="Proteomes" id="UP000308054">
    <property type="component" value="Unassembled WGS sequence"/>
</dbReference>
<dbReference type="InterPro" id="IPR016032">
    <property type="entry name" value="Sig_transdc_resp-reg_C-effctor"/>
</dbReference>
<gene>
    <name evidence="6" type="ORF">E5163_03175</name>
</gene>
<dbReference type="PANTHER" id="PTHR43214">
    <property type="entry name" value="TWO-COMPONENT RESPONSE REGULATOR"/>
    <property type="match status" value="1"/>
</dbReference>
<dbReference type="EMBL" id="SRXW01000001">
    <property type="protein sequence ID" value="TGY90759.1"/>
    <property type="molecule type" value="Genomic_DNA"/>
</dbReference>
<dbReference type="InterPro" id="IPR001789">
    <property type="entry name" value="Sig_transdc_resp-reg_receiver"/>
</dbReference>
<dbReference type="CDD" id="cd17535">
    <property type="entry name" value="REC_NarL-like"/>
    <property type="match status" value="1"/>
</dbReference>
<evidence type="ECO:0000256" key="2">
    <source>
        <dbReference type="ARBA" id="ARBA00023125"/>
    </source>
</evidence>
<feature type="domain" description="HTH luxR-type" evidence="4">
    <location>
        <begin position="141"/>
        <end position="206"/>
    </location>
</feature>
<dbReference type="SMART" id="SM00448">
    <property type="entry name" value="REC"/>
    <property type="match status" value="1"/>
</dbReference>
<proteinExistence type="predicted"/>
<accession>A0A4V3RYK5</accession>
<evidence type="ECO:0000259" key="4">
    <source>
        <dbReference type="PROSITE" id="PS50043"/>
    </source>
</evidence>
<protein>
    <submittedName>
        <fullName evidence="6">Response regulator transcription factor</fullName>
    </submittedName>
</protein>
<dbReference type="SMART" id="SM00421">
    <property type="entry name" value="HTH_LUXR"/>
    <property type="match status" value="1"/>
</dbReference>
<dbReference type="Pfam" id="PF00072">
    <property type="entry name" value="Response_reg"/>
    <property type="match status" value="1"/>
</dbReference>
<feature type="modified residue" description="4-aspartylphosphate" evidence="3">
    <location>
        <position position="48"/>
    </location>
</feature>
<name>A0A4V3RYK5_9PROT</name>
<dbReference type="PROSITE" id="PS50043">
    <property type="entry name" value="HTH_LUXR_2"/>
    <property type="match status" value="1"/>
</dbReference>
<sequence>MEDDPDLRGYLATIVNHASGLEVAFSAGTVAEAVAACRTQACDLALVDLQLPDGSGLDFVAELKRQCDARTLILTVLGDRQSVLVALHAGADGYLLKDTPADQLRRSIEMTLAGESPISPQAATYLLELIKREPASSSAGSAGPASPLTTREAEILRLFSRGLSYRETGEVLSISSHTVGDHVKAIYRKLSVHSRAEAIFEARSLGLIASDE</sequence>
<dbReference type="InterPro" id="IPR039420">
    <property type="entry name" value="WalR-like"/>
</dbReference>
<evidence type="ECO:0000256" key="3">
    <source>
        <dbReference type="PROSITE-ProRule" id="PRU00169"/>
    </source>
</evidence>
<dbReference type="PROSITE" id="PS50110">
    <property type="entry name" value="RESPONSE_REGULATORY"/>
    <property type="match status" value="1"/>
</dbReference>
<evidence type="ECO:0000259" key="5">
    <source>
        <dbReference type="PROSITE" id="PS50110"/>
    </source>
</evidence>
<dbReference type="PRINTS" id="PR00038">
    <property type="entry name" value="HTHLUXR"/>
</dbReference>
<dbReference type="OrthoDB" id="5292887at2"/>
<dbReference type="GO" id="GO:0003677">
    <property type="term" value="F:DNA binding"/>
    <property type="evidence" value="ECO:0007669"/>
    <property type="project" value="UniProtKB-KW"/>
</dbReference>
<keyword evidence="7" id="KW-1185">Reference proteome</keyword>
<organism evidence="6 7">
    <name type="scientific">Marinicauda algicola</name>
    <dbReference type="NCBI Taxonomy" id="2029849"/>
    <lineage>
        <taxon>Bacteria</taxon>
        <taxon>Pseudomonadati</taxon>
        <taxon>Pseudomonadota</taxon>
        <taxon>Alphaproteobacteria</taxon>
        <taxon>Maricaulales</taxon>
        <taxon>Maricaulaceae</taxon>
        <taxon>Marinicauda</taxon>
    </lineage>
</organism>